<protein>
    <submittedName>
        <fullName evidence="2">SDR family oxidoreductase</fullName>
    </submittedName>
</protein>
<dbReference type="InterPro" id="IPR016040">
    <property type="entry name" value="NAD(P)-bd_dom"/>
</dbReference>
<evidence type="ECO:0000313" key="2">
    <source>
        <dbReference type="EMBL" id="TGB03430.1"/>
    </source>
</evidence>
<dbReference type="PANTHER" id="PTHR12126:SF11">
    <property type="entry name" value="NADH DEHYDROGENASE [UBIQUINONE] 1 ALPHA SUBCOMPLEX SUBUNIT 9, MITOCHONDRIAL"/>
    <property type="match status" value="1"/>
</dbReference>
<dbReference type="Gene3D" id="3.40.50.720">
    <property type="entry name" value="NAD(P)-binding Rossmann-like Domain"/>
    <property type="match status" value="1"/>
</dbReference>
<organism evidence="2 3">
    <name type="scientific">Halobacillus salinus</name>
    <dbReference type="NCBI Taxonomy" id="192814"/>
    <lineage>
        <taxon>Bacteria</taxon>
        <taxon>Bacillati</taxon>
        <taxon>Bacillota</taxon>
        <taxon>Bacilli</taxon>
        <taxon>Bacillales</taxon>
        <taxon>Bacillaceae</taxon>
        <taxon>Halobacillus</taxon>
    </lineage>
</organism>
<dbReference type="InterPro" id="IPR036291">
    <property type="entry name" value="NAD(P)-bd_dom_sf"/>
</dbReference>
<dbReference type="STRING" id="192814.GCA_900166575_00299"/>
<dbReference type="AlphaFoldDB" id="A0A4Z0GZW6"/>
<name>A0A4Z0GZW6_9BACI</name>
<dbReference type="GO" id="GO:0044877">
    <property type="term" value="F:protein-containing complex binding"/>
    <property type="evidence" value="ECO:0007669"/>
    <property type="project" value="TreeGrafter"/>
</dbReference>
<comment type="caution">
    <text evidence="2">The sequence shown here is derived from an EMBL/GenBank/DDBJ whole genome shotgun (WGS) entry which is preliminary data.</text>
</comment>
<dbReference type="Pfam" id="PF13460">
    <property type="entry name" value="NAD_binding_10"/>
    <property type="match status" value="1"/>
</dbReference>
<evidence type="ECO:0000259" key="1">
    <source>
        <dbReference type="Pfam" id="PF13460"/>
    </source>
</evidence>
<keyword evidence="3" id="KW-1185">Reference proteome</keyword>
<dbReference type="RefSeq" id="WP_135326163.1">
    <property type="nucleotide sequence ID" value="NZ_SRJC01000001.1"/>
</dbReference>
<dbReference type="EMBL" id="SRJC01000001">
    <property type="protein sequence ID" value="TGB03430.1"/>
    <property type="molecule type" value="Genomic_DNA"/>
</dbReference>
<accession>A0A4Z0GZW6</accession>
<dbReference type="Proteomes" id="UP000297982">
    <property type="component" value="Unassembled WGS sequence"/>
</dbReference>
<evidence type="ECO:0000313" key="3">
    <source>
        <dbReference type="Proteomes" id="UP000297982"/>
    </source>
</evidence>
<sequence>MKKILVAGATGYLGRFTVRAMKEAGYYVRVLVRSREKLSRPGPFDSPVISEFVDEVFVGDVTDEASLVDVCEGVDYVFSSVGITRQKGPLTFDDVDFLGNIHLLKEAERCGVARFMYINVYGAEHCPSALTQAKHKFVQELKKSAVPWVVVNPTGYFSDLTEVLDMAKKGRAYLLGSGRNKMNPIHGADLAAVCVDALDQENAVLDVGGPDVYTYREIADLAFDAVGKRPKRTILPKWLGGAVLPLLRVVNRRQYDLVVFFFYMMTHDVVAERYGSRHLGAYFLEESSIE</sequence>
<proteinExistence type="predicted"/>
<dbReference type="CDD" id="cd05243">
    <property type="entry name" value="SDR_a5"/>
    <property type="match status" value="1"/>
</dbReference>
<dbReference type="SUPFAM" id="SSF51735">
    <property type="entry name" value="NAD(P)-binding Rossmann-fold domains"/>
    <property type="match status" value="1"/>
</dbReference>
<reference evidence="2 3" key="1">
    <citation type="journal article" date="2003" name="Int. J. Syst. Evol. Microbiol.">
        <title>Halobacillus salinus sp. nov., isolated from a salt lake on the coast of the East Sea in Korea.</title>
        <authorList>
            <person name="Yoon J.H."/>
            <person name="Kang K.H."/>
            <person name="Park Y.H."/>
        </authorList>
    </citation>
    <scope>NUCLEOTIDE SEQUENCE [LARGE SCALE GENOMIC DNA]</scope>
    <source>
        <strain evidence="2 3">HSL-3</strain>
    </source>
</reference>
<dbReference type="PANTHER" id="PTHR12126">
    <property type="entry name" value="NADH-UBIQUINONE OXIDOREDUCTASE 39 KDA SUBUNIT-RELATED"/>
    <property type="match status" value="1"/>
</dbReference>
<gene>
    <name evidence="2" type="ORF">E4663_00025</name>
</gene>
<dbReference type="InterPro" id="IPR051207">
    <property type="entry name" value="ComplexI_NDUFA9_subunit"/>
</dbReference>
<feature type="domain" description="NAD(P)-binding" evidence="1">
    <location>
        <begin position="8"/>
        <end position="200"/>
    </location>
</feature>